<evidence type="ECO:0000256" key="7">
    <source>
        <dbReference type="SAM" id="MobiDB-lite"/>
    </source>
</evidence>
<keyword evidence="9" id="KW-1185">Reference proteome</keyword>
<dbReference type="InterPro" id="IPR051539">
    <property type="entry name" value="T4SS-coupling_protein"/>
</dbReference>
<dbReference type="Gene3D" id="3.40.50.300">
    <property type="entry name" value="P-loop containing nucleotide triphosphate hydrolases"/>
    <property type="match status" value="1"/>
</dbReference>
<evidence type="ECO:0000256" key="3">
    <source>
        <dbReference type="ARBA" id="ARBA00022475"/>
    </source>
</evidence>
<keyword evidence="3" id="KW-1003">Cell membrane</keyword>
<dbReference type="InterPro" id="IPR027417">
    <property type="entry name" value="P-loop_NTPase"/>
</dbReference>
<evidence type="ECO:0000256" key="1">
    <source>
        <dbReference type="ARBA" id="ARBA00004651"/>
    </source>
</evidence>
<feature type="region of interest" description="Disordered" evidence="7">
    <location>
        <begin position="508"/>
        <end position="529"/>
    </location>
</feature>
<name>A0ABS4BNG0_9HYPH</name>
<keyword evidence="6" id="KW-0472">Membrane</keyword>
<dbReference type="PANTHER" id="PTHR37937:SF1">
    <property type="entry name" value="CONJUGATIVE TRANSFER: DNA TRANSPORT"/>
    <property type="match status" value="1"/>
</dbReference>
<dbReference type="InterPro" id="IPR003688">
    <property type="entry name" value="TraG/VirD4"/>
</dbReference>
<reference evidence="8 9" key="1">
    <citation type="submission" date="2021-04" db="EMBL/GenBank/DDBJ databases">
        <title>Whole genome sequence of Jiella sp. KSK16Y-1.</title>
        <authorList>
            <person name="Tuo L."/>
        </authorList>
    </citation>
    <scope>NUCLEOTIDE SEQUENCE [LARGE SCALE GENOMIC DNA]</scope>
    <source>
        <strain evidence="8 9">KSK16Y-1</strain>
    </source>
</reference>
<evidence type="ECO:0000313" key="9">
    <source>
        <dbReference type="Proteomes" id="UP000678276"/>
    </source>
</evidence>
<evidence type="ECO:0000256" key="6">
    <source>
        <dbReference type="ARBA" id="ARBA00023136"/>
    </source>
</evidence>
<dbReference type="Pfam" id="PF02534">
    <property type="entry name" value="T4SS-DNA_transf"/>
    <property type="match status" value="1"/>
</dbReference>
<accession>A0ABS4BNG0</accession>
<keyword evidence="5" id="KW-1133">Transmembrane helix</keyword>
<dbReference type="SUPFAM" id="SSF52540">
    <property type="entry name" value="P-loop containing nucleoside triphosphate hydrolases"/>
    <property type="match status" value="1"/>
</dbReference>
<comment type="similarity">
    <text evidence="2">Belongs to the VirD4/TraG family.</text>
</comment>
<dbReference type="CDD" id="cd01127">
    <property type="entry name" value="TrwB_TraG_TraD_VirD4"/>
    <property type="match status" value="2"/>
</dbReference>
<organism evidence="8 9">
    <name type="scientific">Jiella mangrovi</name>
    <dbReference type="NCBI Taxonomy" id="2821407"/>
    <lineage>
        <taxon>Bacteria</taxon>
        <taxon>Pseudomonadati</taxon>
        <taxon>Pseudomonadota</taxon>
        <taxon>Alphaproteobacteria</taxon>
        <taxon>Hyphomicrobiales</taxon>
        <taxon>Aurantimonadaceae</taxon>
        <taxon>Jiella</taxon>
    </lineage>
</organism>
<comment type="caution">
    <text evidence="8">The sequence shown here is derived from an EMBL/GenBank/DDBJ whole genome shotgun (WGS) entry which is preliminary data.</text>
</comment>
<dbReference type="Proteomes" id="UP000678276">
    <property type="component" value="Unassembled WGS sequence"/>
</dbReference>
<gene>
    <name evidence="8" type="ORF">J6595_22050</name>
</gene>
<dbReference type="RefSeq" id="WP_209597864.1">
    <property type="nucleotide sequence ID" value="NZ_JAGJCF010000029.1"/>
</dbReference>
<dbReference type="EMBL" id="JAGJCF010000029">
    <property type="protein sequence ID" value="MBP0618273.1"/>
    <property type="molecule type" value="Genomic_DNA"/>
</dbReference>
<keyword evidence="4" id="KW-0812">Transmembrane</keyword>
<dbReference type="PANTHER" id="PTHR37937">
    <property type="entry name" value="CONJUGATIVE TRANSFER: DNA TRANSPORT"/>
    <property type="match status" value="1"/>
</dbReference>
<evidence type="ECO:0000256" key="4">
    <source>
        <dbReference type="ARBA" id="ARBA00022692"/>
    </source>
</evidence>
<comment type="subcellular location">
    <subcellularLocation>
        <location evidence="1">Cell membrane</location>
        <topology evidence="1">Multi-pass membrane protein</topology>
    </subcellularLocation>
</comment>
<evidence type="ECO:0000256" key="2">
    <source>
        <dbReference type="ARBA" id="ARBA00008806"/>
    </source>
</evidence>
<feature type="compositionally biased region" description="Basic and acidic residues" evidence="7">
    <location>
        <begin position="509"/>
        <end position="529"/>
    </location>
</feature>
<evidence type="ECO:0000313" key="8">
    <source>
        <dbReference type="EMBL" id="MBP0618273.1"/>
    </source>
</evidence>
<protein>
    <submittedName>
        <fullName evidence="8">Type IV secretory system conjugative DNA transfer family protein</fullName>
    </submittedName>
</protein>
<proteinExistence type="inferred from homology"/>
<evidence type="ECO:0000256" key="5">
    <source>
        <dbReference type="ARBA" id="ARBA00022989"/>
    </source>
</evidence>
<sequence>MDVIKGLLTLLLTLCRGSAWLIIKSGKCALWLLRWVWSRRRSTTFGSARWASLWQILRGGALGGHGIIVGKVYNQLLRFTGEGAVLVYAPQGSGKGVGIVIPNILDYPGALVVTDPKGENASITRKYRKELGPVFELSVVAPERSNQFNPFSMIRRGTPWEPDDISTLAQLVVTPESNEAHWDTSARNLIAAVIGYVLHSYPPEEQNLSKVRELIADEGDGFRRTLEAMVATDISTIAEEARSYLGSLDLPETLSVKKNATKSLAIWSRDRIAGQLSVRSDFDMMDLHKQVMTVYVIVPEDFLEIYAPFMRVMMGCAVNAMVRAKDLPRPKHKPLLLFDECATLKRLDALANGMGFLREYARTILIFQDLGQLRGIYGEEVARSFISASGAQVAFNVNDNLTAQELADAIGMTTVRARSDGRSHANTDLYRMQQQAGQSEAGRYLKDASEVRRIKRNQALVFLSTVKGPILATKVRYYRVFRWRDRYESWRSGSKTSDANLVPIPRILPTHEREAASPEHSPAARERAA</sequence>